<feature type="region of interest" description="Disordered" evidence="1">
    <location>
        <begin position="86"/>
        <end position="105"/>
    </location>
</feature>
<name>A0A9Q3BRJ4_9BASI</name>
<evidence type="ECO:0000259" key="2">
    <source>
        <dbReference type="Pfam" id="PF25597"/>
    </source>
</evidence>
<comment type="caution">
    <text evidence="3">The sequence shown here is derived from an EMBL/GenBank/DDBJ whole genome shotgun (WGS) entry which is preliminary data.</text>
</comment>
<gene>
    <name evidence="3" type="ORF">O181_009543</name>
</gene>
<keyword evidence="4" id="KW-1185">Reference proteome</keyword>
<feature type="compositionally biased region" description="Acidic residues" evidence="1">
    <location>
        <begin position="94"/>
        <end position="103"/>
    </location>
</feature>
<evidence type="ECO:0000313" key="3">
    <source>
        <dbReference type="EMBL" id="MBW0469828.1"/>
    </source>
</evidence>
<accession>A0A9Q3BRJ4</accession>
<feature type="compositionally biased region" description="Polar residues" evidence="1">
    <location>
        <begin position="150"/>
        <end position="162"/>
    </location>
</feature>
<dbReference type="EMBL" id="AVOT02002282">
    <property type="protein sequence ID" value="MBW0469828.1"/>
    <property type="molecule type" value="Genomic_DNA"/>
</dbReference>
<dbReference type="AlphaFoldDB" id="A0A9Q3BRJ4"/>
<evidence type="ECO:0000256" key="1">
    <source>
        <dbReference type="SAM" id="MobiDB-lite"/>
    </source>
</evidence>
<dbReference type="Proteomes" id="UP000765509">
    <property type="component" value="Unassembled WGS sequence"/>
</dbReference>
<reference evidence="3" key="1">
    <citation type="submission" date="2021-03" db="EMBL/GenBank/DDBJ databases">
        <title>Draft genome sequence of rust myrtle Austropuccinia psidii MF-1, a brazilian biotype.</title>
        <authorList>
            <person name="Quecine M.C."/>
            <person name="Pachon D.M.R."/>
            <person name="Bonatelli M.L."/>
            <person name="Correr F.H."/>
            <person name="Franceschini L.M."/>
            <person name="Leite T.F."/>
            <person name="Margarido G.R.A."/>
            <person name="Almeida C.A."/>
            <person name="Ferrarezi J.A."/>
            <person name="Labate C.A."/>
        </authorList>
    </citation>
    <scope>NUCLEOTIDE SEQUENCE</scope>
    <source>
        <strain evidence="3">MF-1</strain>
    </source>
</reference>
<sequence>MWKLSSLGEKGILIGYDNTNMSYHILKLGDGKVYTSRDFVFSEKEFPVLESSKESDSLISFESGNIFYIEEVYHLIDFSEDTEEEIHRRTLDPSSEESTDEVTDVPPVKRIEVVGPRHSNLTNSEISQEKIFPYSQKPEAHLAESVDPLSYSQTVSSSDKGL</sequence>
<evidence type="ECO:0000313" key="4">
    <source>
        <dbReference type="Proteomes" id="UP000765509"/>
    </source>
</evidence>
<feature type="domain" description="Retroviral polymerase SH3-like" evidence="2">
    <location>
        <begin position="3"/>
        <end position="51"/>
    </location>
</feature>
<proteinExistence type="predicted"/>
<dbReference type="OrthoDB" id="2518452at2759"/>
<feature type="region of interest" description="Disordered" evidence="1">
    <location>
        <begin position="143"/>
        <end position="162"/>
    </location>
</feature>
<dbReference type="Pfam" id="PF25597">
    <property type="entry name" value="SH3_retrovirus"/>
    <property type="match status" value="1"/>
</dbReference>
<organism evidence="3 4">
    <name type="scientific">Austropuccinia psidii MF-1</name>
    <dbReference type="NCBI Taxonomy" id="1389203"/>
    <lineage>
        <taxon>Eukaryota</taxon>
        <taxon>Fungi</taxon>
        <taxon>Dikarya</taxon>
        <taxon>Basidiomycota</taxon>
        <taxon>Pucciniomycotina</taxon>
        <taxon>Pucciniomycetes</taxon>
        <taxon>Pucciniales</taxon>
        <taxon>Sphaerophragmiaceae</taxon>
        <taxon>Austropuccinia</taxon>
    </lineage>
</organism>
<dbReference type="InterPro" id="IPR057670">
    <property type="entry name" value="SH3_retrovirus"/>
</dbReference>
<protein>
    <recommendedName>
        <fullName evidence="2">Retroviral polymerase SH3-like domain-containing protein</fullName>
    </recommendedName>
</protein>